<sequence>MYSEVLPRLEISLSPSHHTVVVVVVVVVVVEVIVVVVVVFSLTPLPPPFKSAALLNEHDVNWNVQSKLHPGVSERADQAATRGHHSVCFTYLSTTLPAADPAMFGKTLVQYPPDTSTKEWAITLSHER</sequence>
<keyword evidence="1" id="KW-0472">Membrane</keyword>
<evidence type="ECO:0000313" key="2">
    <source>
        <dbReference type="EMBL" id="GFS05904.1"/>
    </source>
</evidence>
<gene>
    <name evidence="2" type="ORF">ElyMa_006531200</name>
</gene>
<accession>A0AAV4I9X1</accession>
<reference evidence="2 3" key="1">
    <citation type="journal article" date="2021" name="Elife">
        <title>Chloroplast acquisition without the gene transfer in kleptoplastic sea slugs, Plakobranchus ocellatus.</title>
        <authorList>
            <person name="Maeda T."/>
            <person name="Takahashi S."/>
            <person name="Yoshida T."/>
            <person name="Shimamura S."/>
            <person name="Takaki Y."/>
            <person name="Nagai Y."/>
            <person name="Toyoda A."/>
            <person name="Suzuki Y."/>
            <person name="Arimoto A."/>
            <person name="Ishii H."/>
            <person name="Satoh N."/>
            <person name="Nishiyama T."/>
            <person name="Hasebe M."/>
            <person name="Maruyama T."/>
            <person name="Minagawa J."/>
            <person name="Obokata J."/>
            <person name="Shigenobu S."/>
        </authorList>
    </citation>
    <scope>NUCLEOTIDE SEQUENCE [LARGE SCALE GENOMIC DNA]</scope>
</reference>
<dbReference type="EMBL" id="BMAT01013109">
    <property type="protein sequence ID" value="GFS05904.1"/>
    <property type="molecule type" value="Genomic_DNA"/>
</dbReference>
<proteinExistence type="predicted"/>
<feature type="transmembrane region" description="Helical" evidence="1">
    <location>
        <begin position="20"/>
        <end position="42"/>
    </location>
</feature>
<keyword evidence="1" id="KW-1133">Transmembrane helix</keyword>
<organism evidence="2 3">
    <name type="scientific">Elysia marginata</name>
    <dbReference type="NCBI Taxonomy" id="1093978"/>
    <lineage>
        <taxon>Eukaryota</taxon>
        <taxon>Metazoa</taxon>
        <taxon>Spiralia</taxon>
        <taxon>Lophotrochozoa</taxon>
        <taxon>Mollusca</taxon>
        <taxon>Gastropoda</taxon>
        <taxon>Heterobranchia</taxon>
        <taxon>Euthyneura</taxon>
        <taxon>Panpulmonata</taxon>
        <taxon>Sacoglossa</taxon>
        <taxon>Placobranchoidea</taxon>
        <taxon>Plakobranchidae</taxon>
        <taxon>Elysia</taxon>
    </lineage>
</organism>
<evidence type="ECO:0000313" key="3">
    <source>
        <dbReference type="Proteomes" id="UP000762676"/>
    </source>
</evidence>
<evidence type="ECO:0000256" key="1">
    <source>
        <dbReference type="SAM" id="Phobius"/>
    </source>
</evidence>
<dbReference type="AlphaFoldDB" id="A0AAV4I9X1"/>
<comment type="caution">
    <text evidence="2">The sequence shown here is derived from an EMBL/GenBank/DDBJ whole genome shotgun (WGS) entry which is preliminary data.</text>
</comment>
<name>A0AAV4I9X1_9GAST</name>
<protein>
    <submittedName>
        <fullName evidence="2">Uncharacterized protein</fullName>
    </submittedName>
</protein>
<keyword evidence="1" id="KW-0812">Transmembrane</keyword>
<dbReference type="Proteomes" id="UP000762676">
    <property type="component" value="Unassembled WGS sequence"/>
</dbReference>
<keyword evidence="3" id="KW-1185">Reference proteome</keyword>